<dbReference type="Gene3D" id="3.30.930.10">
    <property type="entry name" value="Bira Bifunctional Protein, Domain 2"/>
    <property type="match status" value="1"/>
</dbReference>
<keyword evidence="12" id="KW-1185">Reference proteome</keyword>
<dbReference type="AlphaFoldDB" id="A0A0V1Q131"/>
<evidence type="ECO:0000256" key="5">
    <source>
        <dbReference type="PIRNR" id="PIRNR016262"/>
    </source>
</evidence>
<evidence type="ECO:0000313" key="12">
    <source>
        <dbReference type="Proteomes" id="UP000054251"/>
    </source>
</evidence>
<keyword evidence="4 5" id="KW-0012">Acyltransferase</keyword>
<dbReference type="PROSITE" id="PS01313">
    <property type="entry name" value="LIPB"/>
    <property type="match status" value="1"/>
</dbReference>
<feature type="coiled-coil region" evidence="9">
    <location>
        <begin position="56"/>
        <end position="90"/>
    </location>
</feature>
<feature type="site" description="Lowers pKa of active site Cys" evidence="8">
    <location>
        <position position="212"/>
    </location>
</feature>
<evidence type="ECO:0000256" key="6">
    <source>
        <dbReference type="PIRSR" id="PIRSR016262-1"/>
    </source>
</evidence>
<dbReference type="PANTHER" id="PTHR10993:SF7">
    <property type="entry name" value="LIPOYLTRANSFERASE 2, MITOCHONDRIAL-RELATED"/>
    <property type="match status" value="1"/>
</dbReference>
<evidence type="ECO:0000256" key="2">
    <source>
        <dbReference type="ARBA" id="ARBA00007907"/>
    </source>
</evidence>
<feature type="active site" description="Acyl-thioester intermediate" evidence="6">
    <location>
        <position position="246"/>
    </location>
</feature>
<sequence>MGKCILGTSSILIKRYSSTKCVTKFSPLCENYKTLRHIHFPGITPFAEGQKIQNAMVNANLDFKKLESKIKKQQNEIASQGYQLNEYEDNLLKKILDMKPFPTLLTFEFENVYTGGKKMKKDQEISSKIEEYEAMGCKFYQLERGGQVTWHGQGQLVAYVILDLKQFLNLSVKCFVDSVLLKAIKETLKKNYNLESFTNENPGVFISEKDHKIASVGCNIQRAITSYGIALNIFPDLKFLNTSTMCGLPGVSATSIKKLKPETDVSIKDAGFQYAKELAKLLNITTVEHMSGEDLKL</sequence>
<dbReference type="GO" id="GO:0033819">
    <property type="term" value="F:lipoyl(octanoyl) transferase activity"/>
    <property type="evidence" value="ECO:0007669"/>
    <property type="project" value="UniProtKB-EC"/>
</dbReference>
<organism evidence="11 12">
    <name type="scientific">Debaryomyces fabryi</name>
    <dbReference type="NCBI Taxonomy" id="58627"/>
    <lineage>
        <taxon>Eukaryota</taxon>
        <taxon>Fungi</taxon>
        <taxon>Dikarya</taxon>
        <taxon>Ascomycota</taxon>
        <taxon>Saccharomycotina</taxon>
        <taxon>Pichiomycetes</taxon>
        <taxon>Debaryomycetaceae</taxon>
        <taxon>Debaryomyces</taxon>
    </lineage>
</organism>
<feature type="binding site" evidence="7">
    <location>
        <begin position="144"/>
        <end position="151"/>
    </location>
    <ligand>
        <name>substrate</name>
    </ligand>
</feature>
<dbReference type="RefSeq" id="XP_015468314.1">
    <property type="nucleotide sequence ID" value="XM_015610860.1"/>
</dbReference>
<evidence type="ECO:0000256" key="9">
    <source>
        <dbReference type="SAM" id="Coils"/>
    </source>
</evidence>
<dbReference type="PANTHER" id="PTHR10993">
    <property type="entry name" value="OCTANOYLTRANSFERASE"/>
    <property type="match status" value="1"/>
</dbReference>
<proteinExistence type="inferred from homology"/>
<accession>A0A0V1Q131</accession>
<dbReference type="UniPathway" id="UPA00538">
    <property type="reaction ID" value="UER00592"/>
</dbReference>
<protein>
    <recommendedName>
        <fullName evidence="5">Octanoyltransferase</fullName>
        <ecNumber evidence="5">2.3.1.181</ecNumber>
    </recommendedName>
</protein>
<comment type="function">
    <text evidence="5">Catalyzes the transfer of endogenously produced octanoic acid from octanoyl-acyl-carrier-protein onto the lipoyl domains of lipoate-dependent enzymes. Lipoyl-ACP can also act as a substrate although octanoyl-ACP is likely to be the physiological substrate.</text>
</comment>
<feature type="binding site" evidence="7">
    <location>
        <begin position="215"/>
        <end position="217"/>
    </location>
    <ligand>
        <name>substrate</name>
    </ligand>
</feature>
<evidence type="ECO:0000256" key="4">
    <source>
        <dbReference type="ARBA" id="ARBA00023315"/>
    </source>
</evidence>
<dbReference type="PROSITE" id="PS51733">
    <property type="entry name" value="BPL_LPL_CATALYTIC"/>
    <property type="match status" value="1"/>
</dbReference>
<dbReference type="GO" id="GO:0009249">
    <property type="term" value="P:protein lipoylation"/>
    <property type="evidence" value="ECO:0007669"/>
    <property type="project" value="InterPro"/>
</dbReference>
<evidence type="ECO:0000256" key="3">
    <source>
        <dbReference type="ARBA" id="ARBA00022679"/>
    </source>
</evidence>
<evidence type="ECO:0000313" key="11">
    <source>
        <dbReference type="EMBL" id="KSA02212.1"/>
    </source>
</evidence>
<dbReference type="Proteomes" id="UP000054251">
    <property type="component" value="Unassembled WGS sequence"/>
</dbReference>
<dbReference type="InterPro" id="IPR000544">
    <property type="entry name" value="Octanoyltransferase"/>
</dbReference>
<keyword evidence="9" id="KW-0175">Coiled coil</keyword>
<evidence type="ECO:0000256" key="1">
    <source>
        <dbReference type="ARBA" id="ARBA00004821"/>
    </source>
</evidence>
<feature type="domain" description="BPL/LPL catalytic" evidence="10">
    <location>
        <begin position="98"/>
        <end position="286"/>
    </location>
</feature>
<comment type="caution">
    <text evidence="11">The sequence shown here is derived from an EMBL/GenBank/DDBJ whole genome shotgun (WGS) entry which is preliminary data.</text>
</comment>
<name>A0A0V1Q131_9ASCO</name>
<comment type="catalytic activity">
    <reaction evidence="5">
        <text>octanoyl-[ACP] + L-lysyl-[protein] = N(6)-octanoyl-L-lysyl-[protein] + holo-[ACP] + H(+)</text>
        <dbReference type="Rhea" id="RHEA:17665"/>
        <dbReference type="Rhea" id="RHEA-COMP:9636"/>
        <dbReference type="Rhea" id="RHEA-COMP:9685"/>
        <dbReference type="Rhea" id="RHEA-COMP:9752"/>
        <dbReference type="Rhea" id="RHEA-COMP:9928"/>
        <dbReference type="ChEBI" id="CHEBI:15378"/>
        <dbReference type="ChEBI" id="CHEBI:29969"/>
        <dbReference type="ChEBI" id="CHEBI:64479"/>
        <dbReference type="ChEBI" id="CHEBI:78463"/>
        <dbReference type="ChEBI" id="CHEBI:78809"/>
        <dbReference type="EC" id="2.3.1.181"/>
    </reaction>
</comment>
<evidence type="ECO:0000256" key="8">
    <source>
        <dbReference type="PIRSR" id="PIRSR016262-3"/>
    </source>
</evidence>
<comment type="pathway">
    <text evidence="1 5">Protein modification; protein lipoylation via endogenous pathway; protein N(6)-(lipoyl)lysine from octanoyl-[acyl-carrier-protein]: step 1/2.</text>
</comment>
<dbReference type="NCBIfam" id="TIGR00214">
    <property type="entry name" value="lipB"/>
    <property type="match status" value="1"/>
</dbReference>
<dbReference type="OrthoDB" id="19908at2759"/>
<dbReference type="InterPro" id="IPR020605">
    <property type="entry name" value="Octanoyltransferase_CS"/>
</dbReference>
<reference evidence="11 12" key="1">
    <citation type="submission" date="2015-11" db="EMBL/GenBank/DDBJ databases">
        <title>The genome of Debaryomyces fabryi.</title>
        <authorList>
            <person name="Tafer H."/>
            <person name="Lopandic K."/>
        </authorList>
    </citation>
    <scope>NUCLEOTIDE SEQUENCE [LARGE SCALE GENOMIC DNA]</scope>
    <source>
        <strain evidence="11 12">CBS 789</strain>
    </source>
</reference>
<dbReference type="PIRSF" id="PIRSF016262">
    <property type="entry name" value="LPLase"/>
    <property type="match status" value="1"/>
</dbReference>
<evidence type="ECO:0000256" key="7">
    <source>
        <dbReference type="PIRSR" id="PIRSR016262-2"/>
    </source>
</evidence>
<dbReference type="GeneID" id="26839039"/>
<evidence type="ECO:0000259" key="10">
    <source>
        <dbReference type="PROSITE" id="PS51733"/>
    </source>
</evidence>
<dbReference type="InterPro" id="IPR004143">
    <property type="entry name" value="BPL_LPL_catalytic"/>
</dbReference>
<gene>
    <name evidence="11" type="ORF">AC631_02030</name>
</gene>
<dbReference type="Pfam" id="PF21948">
    <property type="entry name" value="LplA-B_cat"/>
    <property type="match status" value="1"/>
</dbReference>
<dbReference type="EMBL" id="LMYN01000032">
    <property type="protein sequence ID" value="KSA02212.1"/>
    <property type="molecule type" value="Genomic_DNA"/>
</dbReference>
<dbReference type="EC" id="2.3.1.181" evidence="5"/>
<dbReference type="InterPro" id="IPR045864">
    <property type="entry name" value="aa-tRNA-synth_II/BPL/LPL"/>
</dbReference>
<comment type="similarity">
    <text evidence="2 5">Belongs to the LipB family.</text>
</comment>
<keyword evidence="3 5" id="KW-0808">Transferase</keyword>
<dbReference type="SUPFAM" id="SSF55681">
    <property type="entry name" value="Class II aaRS and biotin synthetases"/>
    <property type="match status" value="1"/>
</dbReference>
<feature type="binding site" evidence="7">
    <location>
        <begin position="228"/>
        <end position="230"/>
    </location>
    <ligand>
        <name>substrate</name>
    </ligand>
</feature>